<proteinExistence type="predicted"/>
<dbReference type="AlphaFoldDB" id="A0A4R3KAQ6"/>
<name>A0A4R3KAQ6_9FIRM</name>
<protein>
    <submittedName>
        <fullName evidence="1">Uncharacterized protein</fullName>
    </submittedName>
</protein>
<dbReference type="EMBL" id="SMAA01000006">
    <property type="protein sequence ID" value="TCS79731.1"/>
    <property type="molecule type" value="Genomic_DNA"/>
</dbReference>
<comment type="caution">
    <text evidence="1">The sequence shown here is derived from an EMBL/GenBank/DDBJ whole genome shotgun (WGS) entry which is preliminary data.</text>
</comment>
<evidence type="ECO:0000313" key="1">
    <source>
        <dbReference type="EMBL" id="TCS79731.1"/>
    </source>
</evidence>
<gene>
    <name evidence="1" type="ORF">EDC37_106148</name>
</gene>
<keyword evidence="2" id="KW-1185">Reference proteome</keyword>
<sequence>MIRNIYNKLKNIYKKVFFSRNDCKFVEIFIIQKKERSGTYDKVRI</sequence>
<dbReference type="Proteomes" id="UP000295188">
    <property type="component" value="Unassembled WGS sequence"/>
</dbReference>
<reference evidence="1 2" key="1">
    <citation type="submission" date="2019-03" db="EMBL/GenBank/DDBJ databases">
        <title>Genomic Encyclopedia of Type Strains, Phase IV (KMG-IV): sequencing the most valuable type-strain genomes for metagenomic binning, comparative biology and taxonomic classification.</title>
        <authorList>
            <person name="Goeker M."/>
        </authorList>
    </citation>
    <scope>NUCLEOTIDE SEQUENCE [LARGE SCALE GENOMIC DNA]</scope>
    <source>
        <strain evidence="1 2">DSM 20467</strain>
    </source>
</reference>
<evidence type="ECO:0000313" key="2">
    <source>
        <dbReference type="Proteomes" id="UP000295188"/>
    </source>
</evidence>
<accession>A0A4R3KAQ6</accession>
<organism evidence="1 2">
    <name type="scientific">Pectinatus cerevisiiphilus</name>
    <dbReference type="NCBI Taxonomy" id="86956"/>
    <lineage>
        <taxon>Bacteria</taxon>
        <taxon>Bacillati</taxon>
        <taxon>Bacillota</taxon>
        <taxon>Negativicutes</taxon>
        <taxon>Selenomonadales</taxon>
        <taxon>Selenomonadaceae</taxon>
        <taxon>Pectinatus</taxon>
    </lineage>
</organism>